<dbReference type="SMART" id="SM00448">
    <property type="entry name" value="REC"/>
    <property type="match status" value="1"/>
</dbReference>
<dbReference type="InterPro" id="IPR036097">
    <property type="entry name" value="HisK_dim/P_sf"/>
</dbReference>
<keyword evidence="1 2" id="KW-0597">Phosphoprotein</keyword>
<feature type="region of interest" description="Disordered" evidence="3">
    <location>
        <begin position="856"/>
        <end position="877"/>
    </location>
</feature>
<dbReference type="SUPFAM" id="SSF52172">
    <property type="entry name" value="CheY-like"/>
    <property type="match status" value="1"/>
</dbReference>
<evidence type="ECO:0000313" key="6">
    <source>
        <dbReference type="EMBL" id="KAF9985355.1"/>
    </source>
</evidence>
<dbReference type="InterPro" id="IPR050956">
    <property type="entry name" value="2C_system_His_kinase"/>
</dbReference>
<protein>
    <submittedName>
        <fullName evidence="6">Uncharacterized protein</fullName>
    </submittedName>
</protein>
<dbReference type="Pfam" id="PF00512">
    <property type="entry name" value="HisKA"/>
    <property type="match status" value="1"/>
</dbReference>
<dbReference type="InterPro" id="IPR003594">
    <property type="entry name" value="HATPase_dom"/>
</dbReference>
<dbReference type="InterPro" id="IPR011006">
    <property type="entry name" value="CheY-like_superfamily"/>
</dbReference>
<feature type="compositionally biased region" description="Low complexity" evidence="3">
    <location>
        <begin position="572"/>
        <end position="595"/>
    </location>
</feature>
<proteinExistence type="predicted"/>
<dbReference type="InterPro" id="IPR001789">
    <property type="entry name" value="Sig_transdc_resp-reg_receiver"/>
</dbReference>
<dbReference type="SMART" id="SM00388">
    <property type="entry name" value="HisKA"/>
    <property type="match status" value="1"/>
</dbReference>
<reference evidence="6" key="1">
    <citation type="journal article" date="2020" name="Fungal Divers.">
        <title>Resolving the Mortierellaceae phylogeny through synthesis of multi-gene phylogenetics and phylogenomics.</title>
        <authorList>
            <person name="Vandepol N."/>
            <person name="Liber J."/>
            <person name="Desiro A."/>
            <person name="Na H."/>
            <person name="Kennedy M."/>
            <person name="Barry K."/>
            <person name="Grigoriev I.V."/>
            <person name="Miller A.N."/>
            <person name="O'Donnell K."/>
            <person name="Stajich J.E."/>
            <person name="Bonito G."/>
        </authorList>
    </citation>
    <scope>NUCLEOTIDE SEQUENCE</scope>
    <source>
        <strain evidence="6">MES-2147</strain>
    </source>
</reference>
<organism evidence="6 7">
    <name type="scientific">Modicella reniformis</name>
    <dbReference type="NCBI Taxonomy" id="1440133"/>
    <lineage>
        <taxon>Eukaryota</taxon>
        <taxon>Fungi</taxon>
        <taxon>Fungi incertae sedis</taxon>
        <taxon>Mucoromycota</taxon>
        <taxon>Mortierellomycotina</taxon>
        <taxon>Mortierellomycetes</taxon>
        <taxon>Mortierellales</taxon>
        <taxon>Mortierellaceae</taxon>
        <taxon>Modicella</taxon>
    </lineage>
</organism>
<dbReference type="InterPro" id="IPR003661">
    <property type="entry name" value="HisK_dim/P_dom"/>
</dbReference>
<dbReference type="AlphaFoldDB" id="A0A9P6MAM5"/>
<keyword evidence="7" id="KW-1185">Reference proteome</keyword>
<feature type="compositionally biased region" description="Polar residues" evidence="3">
    <location>
        <begin position="596"/>
        <end position="608"/>
    </location>
</feature>
<feature type="domain" description="Histidine kinase" evidence="4">
    <location>
        <begin position="39"/>
        <end position="305"/>
    </location>
</feature>
<dbReference type="PROSITE" id="PS50110">
    <property type="entry name" value="RESPONSE_REGULATORY"/>
    <property type="match status" value="1"/>
</dbReference>
<dbReference type="OrthoDB" id="60033at2759"/>
<name>A0A9P6MAM5_9FUNG</name>
<comment type="caution">
    <text evidence="6">The sequence shown here is derived from an EMBL/GenBank/DDBJ whole genome shotgun (WGS) entry which is preliminary data.</text>
</comment>
<dbReference type="PROSITE" id="PS50109">
    <property type="entry name" value="HIS_KIN"/>
    <property type="match status" value="1"/>
</dbReference>
<feature type="region of interest" description="Disordered" evidence="3">
    <location>
        <begin position="568"/>
        <end position="608"/>
    </location>
</feature>
<feature type="modified residue" description="4-aspartylphosphate" evidence="2">
    <location>
        <position position="830"/>
    </location>
</feature>
<dbReference type="SMART" id="SM00387">
    <property type="entry name" value="HATPase_c"/>
    <property type="match status" value="1"/>
</dbReference>
<dbReference type="CDD" id="cd16922">
    <property type="entry name" value="HATPase_EvgS-ArcB-TorS-like"/>
    <property type="match status" value="1"/>
</dbReference>
<dbReference type="EMBL" id="JAAAHW010003306">
    <property type="protein sequence ID" value="KAF9985355.1"/>
    <property type="molecule type" value="Genomic_DNA"/>
</dbReference>
<dbReference type="PANTHER" id="PTHR43719">
    <property type="entry name" value="TWO-COMPONENT HISTIDINE KINASE"/>
    <property type="match status" value="1"/>
</dbReference>
<dbReference type="CDD" id="cd00082">
    <property type="entry name" value="HisKA"/>
    <property type="match status" value="1"/>
</dbReference>
<dbReference type="PANTHER" id="PTHR43719:SF28">
    <property type="entry name" value="PEROXIDE STRESS-ACTIVATED HISTIDINE KINASE MAK1-RELATED"/>
    <property type="match status" value="1"/>
</dbReference>
<dbReference type="Pfam" id="PF02518">
    <property type="entry name" value="HATPase_c"/>
    <property type="match status" value="1"/>
</dbReference>
<dbReference type="Proteomes" id="UP000749646">
    <property type="component" value="Unassembled WGS sequence"/>
</dbReference>
<evidence type="ECO:0000256" key="1">
    <source>
        <dbReference type="ARBA" id="ARBA00022553"/>
    </source>
</evidence>
<accession>A0A9P6MAM5</accession>
<dbReference type="InterPro" id="IPR004358">
    <property type="entry name" value="Sig_transdc_His_kin-like_C"/>
</dbReference>
<gene>
    <name evidence="6" type="ORF">BGZ65_011096</name>
</gene>
<evidence type="ECO:0000259" key="4">
    <source>
        <dbReference type="PROSITE" id="PS50109"/>
    </source>
</evidence>
<feature type="domain" description="Response regulatory" evidence="5">
    <location>
        <begin position="778"/>
        <end position="942"/>
    </location>
</feature>
<dbReference type="Gene3D" id="1.10.287.130">
    <property type="match status" value="1"/>
</dbReference>
<dbReference type="SUPFAM" id="SSF47384">
    <property type="entry name" value="Homodimeric domain of signal transducing histidine kinase"/>
    <property type="match status" value="1"/>
</dbReference>
<dbReference type="InterPro" id="IPR036890">
    <property type="entry name" value="HATPase_C_sf"/>
</dbReference>
<evidence type="ECO:0000313" key="7">
    <source>
        <dbReference type="Proteomes" id="UP000749646"/>
    </source>
</evidence>
<dbReference type="GO" id="GO:0000155">
    <property type="term" value="F:phosphorelay sensor kinase activity"/>
    <property type="evidence" value="ECO:0007669"/>
    <property type="project" value="InterPro"/>
</dbReference>
<dbReference type="CDD" id="cd17546">
    <property type="entry name" value="REC_hyHK_CKI1_RcsC-like"/>
    <property type="match status" value="1"/>
</dbReference>
<evidence type="ECO:0000259" key="5">
    <source>
        <dbReference type="PROSITE" id="PS50110"/>
    </source>
</evidence>
<dbReference type="Gene3D" id="3.30.565.10">
    <property type="entry name" value="Histidine kinase-like ATPase, C-terminal domain"/>
    <property type="match status" value="1"/>
</dbReference>
<evidence type="ECO:0000256" key="2">
    <source>
        <dbReference type="PROSITE-ProRule" id="PRU00169"/>
    </source>
</evidence>
<sequence length="944" mass="104546">MLPIMATTELNKVLQWLTVTIDIDDQRRAVQLKSNFLANMSHELRTPFSGILGMLSLLSDSSGLSHEQFEFVDMAKASCEMLIRIVDDLLNFSKLEADKVTLEYIPLCFEEIVGDVCDLLVPLASRKGLELIILVDDKLPVELIGDPDRMKQILMNLIGNAIKFSSSGNVVIKYWHELRKRETLKSKRASKQSVLDILARDCFDKSGIEQLRNKVEIDKNDSNLGDDIILHCSVTDQGIGMTPEEQKMLFVSFQQTDNGTTRKYGGTGLGLSICAQLIAHMHGKIVVRSEKGKGSTFTFTAKVGTMIEHDIEQNSAESDRIHECERVMALRWDALRSKKVLILSPNKLLRQQIMNALPKTDCMEFDDVISAVEAGAIGVLEDPLGCCSNLKSSAPTALGDLLEVVAGDQDSVSDSSCGVKCGVVSSSHSELEAIPYFDFILVDHVLDSAELDCIYPSPSVAFVLLLAPTTETLRWILPPAQKRVDEEVEETDSEQVDIGGRGRIRHTSELDFAERALGQVRSASYMSKIRIQTSDKKLESSKSVSKALSQLFKRKLSNKAAAIKRPRIHGPTGTACTATTTTTTTTTTATATTSTNVNAEGSVSEPTRKSSFQVCRMIKPVRRLKLLQIMYNALMHHEHQLSGEAALFGQERLVEISDESEDDPRSRDHGGSSSPSSCTDCGSPSRSVSLTRHRNKRKRGHSKEPVGSEEDEYDSTSGEGSDKDPPVRKAARIKATFSTSKSQHTRMTSSDFPKRARHNDALTLLLTPEERRKCKGKKVLVAEDDFVSQMILEKQLSKLGMDVMIANNGQEAVNQWLAVDRGYYTIAIFDHHMPIMDGLAATKKIRALEAEIAEEQERISQRNQDTNSSSSSSTRTHDIKDITKNTSSHHHQQHHPTRIPIVGLSADIQIATKEKCIKAGMDEYMTKPLLTQGLALLIRRYCCG</sequence>
<dbReference type="Pfam" id="PF00072">
    <property type="entry name" value="Response_reg"/>
    <property type="match status" value="1"/>
</dbReference>
<dbReference type="SUPFAM" id="SSF55874">
    <property type="entry name" value="ATPase domain of HSP90 chaperone/DNA topoisomerase II/histidine kinase"/>
    <property type="match status" value="1"/>
</dbReference>
<dbReference type="Gene3D" id="3.40.50.2300">
    <property type="match status" value="1"/>
</dbReference>
<feature type="region of interest" description="Disordered" evidence="3">
    <location>
        <begin position="657"/>
        <end position="729"/>
    </location>
</feature>
<dbReference type="PRINTS" id="PR00344">
    <property type="entry name" value="BCTRLSENSOR"/>
</dbReference>
<evidence type="ECO:0000256" key="3">
    <source>
        <dbReference type="SAM" id="MobiDB-lite"/>
    </source>
</evidence>
<feature type="compositionally biased region" description="Basic residues" evidence="3">
    <location>
        <begin position="691"/>
        <end position="701"/>
    </location>
</feature>
<feature type="compositionally biased region" description="Low complexity" evidence="3">
    <location>
        <begin position="671"/>
        <end position="685"/>
    </location>
</feature>
<dbReference type="InterPro" id="IPR005467">
    <property type="entry name" value="His_kinase_dom"/>
</dbReference>